<keyword evidence="11 16" id="KW-0573">Peptidoglycan synthesis</keyword>
<evidence type="ECO:0000256" key="5">
    <source>
        <dbReference type="ARBA" id="ARBA00022490"/>
    </source>
</evidence>
<feature type="active site" description="Proton donor" evidence="16">
    <location>
        <position position="223"/>
    </location>
</feature>
<name>A0A6N2RUU0_9FIRM</name>
<keyword evidence="6 16" id="KW-0132">Cell division</keyword>
<dbReference type="NCBIfam" id="NF010480">
    <property type="entry name" value="PRK13905.1"/>
    <property type="match status" value="1"/>
</dbReference>
<evidence type="ECO:0000256" key="15">
    <source>
        <dbReference type="ARBA" id="ARBA00048914"/>
    </source>
</evidence>
<keyword evidence="8 16" id="KW-0274">FAD</keyword>
<dbReference type="InterPro" id="IPR006094">
    <property type="entry name" value="Oxid_FAD_bind_N"/>
</dbReference>
<comment type="pathway">
    <text evidence="4 16">Cell wall biogenesis; peptidoglycan biosynthesis.</text>
</comment>
<dbReference type="SUPFAM" id="SSF56194">
    <property type="entry name" value="Uridine diphospho-N-Acetylenolpyruvylglucosamine reductase, MurB, C-terminal domain"/>
    <property type="match status" value="1"/>
</dbReference>
<evidence type="ECO:0000256" key="14">
    <source>
        <dbReference type="ARBA" id="ARBA00023316"/>
    </source>
</evidence>
<evidence type="ECO:0000256" key="7">
    <source>
        <dbReference type="ARBA" id="ARBA00022630"/>
    </source>
</evidence>
<evidence type="ECO:0000256" key="10">
    <source>
        <dbReference type="ARBA" id="ARBA00022960"/>
    </source>
</evidence>
<gene>
    <name evidence="16 18" type="primary">murB</name>
    <name evidence="18" type="ORF">AVLFYP127_01543</name>
</gene>
<keyword evidence="10 16" id="KW-0133">Cell shape</keyword>
<dbReference type="GO" id="GO:0009252">
    <property type="term" value="P:peptidoglycan biosynthetic process"/>
    <property type="evidence" value="ECO:0007669"/>
    <property type="project" value="UniProtKB-UniRule"/>
</dbReference>
<dbReference type="GO" id="GO:0071555">
    <property type="term" value="P:cell wall organization"/>
    <property type="evidence" value="ECO:0007669"/>
    <property type="project" value="UniProtKB-KW"/>
</dbReference>
<dbReference type="InterPro" id="IPR016166">
    <property type="entry name" value="FAD-bd_PCMH"/>
</dbReference>
<evidence type="ECO:0000256" key="2">
    <source>
        <dbReference type="ARBA" id="ARBA00003921"/>
    </source>
</evidence>
<keyword evidence="5 16" id="KW-0963">Cytoplasm</keyword>
<feature type="domain" description="FAD-binding PCMH-type" evidence="17">
    <location>
        <begin position="29"/>
        <end position="194"/>
    </location>
</feature>
<proteinExistence type="inferred from homology"/>
<dbReference type="RefSeq" id="WP_156328626.1">
    <property type="nucleotide sequence ID" value="NZ_CACRSW010000006.1"/>
</dbReference>
<dbReference type="Gene3D" id="3.90.78.10">
    <property type="entry name" value="UDP-N-acetylenolpyruvoylglucosamine reductase, C-terminal domain"/>
    <property type="match status" value="1"/>
</dbReference>
<comment type="function">
    <text evidence="2 16">Cell wall formation.</text>
</comment>
<dbReference type="GO" id="GO:0051301">
    <property type="term" value="P:cell division"/>
    <property type="evidence" value="ECO:0007669"/>
    <property type="project" value="UniProtKB-KW"/>
</dbReference>
<feature type="active site" evidence="16">
    <location>
        <position position="173"/>
    </location>
</feature>
<dbReference type="GO" id="GO:0005829">
    <property type="term" value="C:cytosol"/>
    <property type="evidence" value="ECO:0007669"/>
    <property type="project" value="TreeGrafter"/>
</dbReference>
<dbReference type="PROSITE" id="PS51387">
    <property type="entry name" value="FAD_PCMH"/>
    <property type="match status" value="1"/>
</dbReference>
<keyword evidence="7 16" id="KW-0285">Flavoprotein</keyword>
<evidence type="ECO:0000256" key="13">
    <source>
        <dbReference type="ARBA" id="ARBA00023306"/>
    </source>
</evidence>
<protein>
    <recommendedName>
        <fullName evidence="16">UDP-N-acetylenolpyruvoylglucosamine reductase</fullName>
        <ecNumber evidence="16">1.3.1.98</ecNumber>
    </recommendedName>
    <alternativeName>
        <fullName evidence="16">UDP-N-acetylmuramate dehydrogenase</fullName>
    </alternativeName>
</protein>
<organism evidence="18">
    <name type="scientific">Anaerococcus vaginalis</name>
    <dbReference type="NCBI Taxonomy" id="33037"/>
    <lineage>
        <taxon>Bacteria</taxon>
        <taxon>Bacillati</taxon>
        <taxon>Bacillota</taxon>
        <taxon>Tissierellia</taxon>
        <taxon>Tissierellales</taxon>
        <taxon>Peptoniphilaceae</taxon>
        <taxon>Anaerococcus</taxon>
    </lineage>
</organism>
<dbReference type="UniPathway" id="UPA00219"/>
<dbReference type="Gene3D" id="3.30.43.10">
    <property type="entry name" value="Uridine Diphospho-n-acetylenolpyruvylglucosamine Reductase, domain 2"/>
    <property type="match status" value="1"/>
</dbReference>
<keyword evidence="13 16" id="KW-0131">Cell cycle</keyword>
<dbReference type="GO" id="GO:0071949">
    <property type="term" value="F:FAD binding"/>
    <property type="evidence" value="ECO:0007669"/>
    <property type="project" value="InterPro"/>
</dbReference>
<dbReference type="EMBL" id="CACRSW010000006">
    <property type="protein sequence ID" value="VYS84179.1"/>
    <property type="molecule type" value="Genomic_DNA"/>
</dbReference>
<comment type="subcellular location">
    <subcellularLocation>
        <location evidence="3 16">Cytoplasm</location>
    </subcellularLocation>
</comment>
<sequence>MDYKSLYENKDFGIIKFDEQLKNYTNFGIGGKADVLVEVKEEYQLVDLIKFNKKNNIETTIIGNGTNILVTDKGIRGCVIIISKNYDRISLDGNLLRVSAGCLLSKASKFSFENSLTGMEEVSGIPGSLGGAVAMNAGAYGVEMKDIIKSVRLVSKTGEILEVSNEDMDFSYRHSKVFDDDLVVSEAIFELKKDDKEKIYEKYEDFTNRRVTKQPLDKKSAGSTFKRPVGSFASKLIDECGLKGYRKGDCQVSEKHCGFLINNGNASYEEMINFIEEVASIVFEKTGFKLEREVKVIGEK</sequence>
<dbReference type="InterPro" id="IPR003170">
    <property type="entry name" value="MurB"/>
</dbReference>
<dbReference type="InterPro" id="IPR011601">
    <property type="entry name" value="MurB_C"/>
</dbReference>
<dbReference type="AlphaFoldDB" id="A0A6N2RUU0"/>
<comment type="cofactor">
    <cofactor evidence="1 16">
        <name>FAD</name>
        <dbReference type="ChEBI" id="CHEBI:57692"/>
    </cofactor>
</comment>
<dbReference type="InterPro" id="IPR016169">
    <property type="entry name" value="FAD-bd_PCMH_sub2"/>
</dbReference>
<keyword evidence="9 16" id="KW-0521">NADP</keyword>
<evidence type="ECO:0000256" key="8">
    <source>
        <dbReference type="ARBA" id="ARBA00022827"/>
    </source>
</evidence>
<dbReference type="PANTHER" id="PTHR21071">
    <property type="entry name" value="UDP-N-ACETYLENOLPYRUVOYLGLUCOSAMINE REDUCTASE"/>
    <property type="match status" value="1"/>
</dbReference>
<keyword evidence="14 16" id="KW-0961">Cell wall biogenesis/degradation</keyword>
<evidence type="ECO:0000256" key="9">
    <source>
        <dbReference type="ARBA" id="ARBA00022857"/>
    </source>
</evidence>
<evidence type="ECO:0000256" key="6">
    <source>
        <dbReference type="ARBA" id="ARBA00022618"/>
    </source>
</evidence>
<dbReference type="GO" id="GO:0008360">
    <property type="term" value="P:regulation of cell shape"/>
    <property type="evidence" value="ECO:0007669"/>
    <property type="project" value="UniProtKB-KW"/>
</dbReference>
<dbReference type="InterPro" id="IPR036318">
    <property type="entry name" value="FAD-bd_PCMH-like_sf"/>
</dbReference>
<dbReference type="Pfam" id="PF01565">
    <property type="entry name" value="FAD_binding_4"/>
    <property type="match status" value="1"/>
</dbReference>
<comment type="catalytic activity">
    <reaction evidence="15 16">
        <text>UDP-N-acetyl-alpha-D-muramate + NADP(+) = UDP-N-acetyl-3-O-(1-carboxyvinyl)-alpha-D-glucosamine + NADPH + H(+)</text>
        <dbReference type="Rhea" id="RHEA:12248"/>
        <dbReference type="ChEBI" id="CHEBI:15378"/>
        <dbReference type="ChEBI" id="CHEBI:57783"/>
        <dbReference type="ChEBI" id="CHEBI:58349"/>
        <dbReference type="ChEBI" id="CHEBI:68483"/>
        <dbReference type="ChEBI" id="CHEBI:70757"/>
        <dbReference type="EC" id="1.3.1.98"/>
    </reaction>
</comment>
<comment type="similarity">
    <text evidence="16">Belongs to the MurB family.</text>
</comment>
<evidence type="ECO:0000313" key="18">
    <source>
        <dbReference type="EMBL" id="VYS84179.1"/>
    </source>
</evidence>
<dbReference type="Gene3D" id="3.30.465.10">
    <property type="match status" value="1"/>
</dbReference>
<evidence type="ECO:0000256" key="3">
    <source>
        <dbReference type="ARBA" id="ARBA00004496"/>
    </source>
</evidence>
<dbReference type="Pfam" id="PF02873">
    <property type="entry name" value="MurB_C"/>
    <property type="match status" value="1"/>
</dbReference>
<dbReference type="EC" id="1.3.1.98" evidence="16"/>
<dbReference type="InterPro" id="IPR036635">
    <property type="entry name" value="MurB_C_sf"/>
</dbReference>
<evidence type="ECO:0000259" key="17">
    <source>
        <dbReference type="PROSITE" id="PS51387"/>
    </source>
</evidence>
<evidence type="ECO:0000256" key="16">
    <source>
        <dbReference type="HAMAP-Rule" id="MF_00037"/>
    </source>
</evidence>
<evidence type="ECO:0000256" key="4">
    <source>
        <dbReference type="ARBA" id="ARBA00004752"/>
    </source>
</evidence>
<evidence type="ECO:0000256" key="1">
    <source>
        <dbReference type="ARBA" id="ARBA00001974"/>
    </source>
</evidence>
<dbReference type="SUPFAM" id="SSF56176">
    <property type="entry name" value="FAD-binding/transporter-associated domain-like"/>
    <property type="match status" value="1"/>
</dbReference>
<dbReference type="HAMAP" id="MF_00037">
    <property type="entry name" value="MurB"/>
    <property type="match status" value="1"/>
</dbReference>
<feature type="active site" evidence="16">
    <location>
        <position position="293"/>
    </location>
</feature>
<evidence type="ECO:0000256" key="12">
    <source>
        <dbReference type="ARBA" id="ARBA00023002"/>
    </source>
</evidence>
<keyword evidence="12 16" id="KW-0560">Oxidoreductase</keyword>
<evidence type="ECO:0000256" key="11">
    <source>
        <dbReference type="ARBA" id="ARBA00022984"/>
    </source>
</evidence>
<dbReference type="NCBIfam" id="TIGR00179">
    <property type="entry name" value="murB"/>
    <property type="match status" value="1"/>
</dbReference>
<reference evidence="18" key="1">
    <citation type="submission" date="2019-11" db="EMBL/GenBank/DDBJ databases">
        <authorList>
            <person name="Feng L."/>
        </authorList>
    </citation>
    <scope>NUCLEOTIDE SEQUENCE</scope>
    <source>
        <strain evidence="18">AvaginalisLFYP127</strain>
    </source>
</reference>
<accession>A0A6N2RUU0</accession>
<dbReference type="PANTHER" id="PTHR21071:SF4">
    <property type="entry name" value="UDP-N-ACETYLENOLPYRUVOYLGLUCOSAMINE REDUCTASE"/>
    <property type="match status" value="1"/>
</dbReference>
<dbReference type="InterPro" id="IPR016167">
    <property type="entry name" value="FAD-bd_PCMH_sub1"/>
</dbReference>
<dbReference type="GO" id="GO:0008762">
    <property type="term" value="F:UDP-N-acetylmuramate dehydrogenase activity"/>
    <property type="evidence" value="ECO:0007669"/>
    <property type="project" value="UniProtKB-UniRule"/>
</dbReference>